<proteinExistence type="inferred from homology"/>
<evidence type="ECO:0000256" key="3">
    <source>
        <dbReference type="PIRSR" id="PIRSR000390-2"/>
    </source>
</evidence>
<dbReference type="PANTHER" id="PTHR30244">
    <property type="entry name" value="TRANSAMINASE"/>
    <property type="match status" value="1"/>
</dbReference>
<keyword evidence="6" id="KW-0808">Transferase</keyword>
<dbReference type="CDD" id="cd00616">
    <property type="entry name" value="AHBA_syn"/>
    <property type="match status" value="1"/>
</dbReference>
<dbReference type="Proteomes" id="UP000297617">
    <property type="component" value="Unassembled WGS sequence"/>
</dbReference>
<dbReference type="InterPro" id="IPR015424">
    <property type="entry name" value="PyrdxlP-dep_Trfase"/>
</dbReference>
<name>A0A7I0HMP5_9LEPT</name>
<dbReference type="InterPro" id="IPR015421">
    <property type="entry name" value="PyrdxlP-dep_Trfase_major"/>
</dbReference>
<dbReference type="Gene3D" id="3.90.1150.10">
    <property type="entry name" value="Aspartate Aminotransferase, domain 1"/>
    <property type="match status" value="1"/>
</dbReference>
<dbReference type="EMBL" id="RQFD01000015">
    <property type="protein sequence ID" value="TGK48594.1"/>
    <property type="molecule type" value="Genomic_DNA"/>
</dbReference>
<comment type="caution">
    <text evidence="6">The sequence shown here is derived from an EMBL/GenBank/DDBJ whole genome shotgun (WGS) entry which is preliminary data.</text>
</comment>
<keyword evidence="7" id="KW-1185">Reference proteome</keyword>
<evidence type="ECO:0000256" key="4">
    <source>
        <dbReference type="RuleBase" id="RU004508"/>
    </source>
</evidence>
<gene>
    <name evidence="5" type="ORF">EHQ10_12870</name>
    <name evidence="6" type="ORF">EHQ43_18350</name>
</gene>
<accession>A0A7I0HMP5</accession>
<keyword evidence="3 4" id="KW-0663">Pyridoxal phosphate</keyword>
<evidence type="ECO:0000313" key="8">
    <source>
        <dbReference type="Proteomes" id="UP000297641"/>
    </source>
</evidence>
<evidence type="ECO:0000313" key="5">
    <source>
        <dbReference type="EMBL" id="TGK48594.1"/>
    </source>
</evidence>
<comment type="similarity">
    <text evidence="1 4">Belongs to the DegT/DnrJ/EryC1 family.</text>
</comment>
<dbReference type="PIRSF" id="PIRSF000390">
    <property type="entry name" value="PLP_StrS"/>
    <property type="match status" value="1"/>
</dbReference>
<dbReference type="Proteomes" id="UP000297641">
    <property type="component" value="Unassembled WGS sequence"/>
</dbReference>
<evidence type="ECO:0000256" key="2">
    <source>
        <dbReference type="PIRSR" id="PIRSR000390-1"/>
    </source>
</evidence>
<evidence type="ECO:0000313" key="7">
    <source>
        <dbReference type="Proteomes" id="UP000297617"/>
    </source>
</evidence>
<evidence type="ECO:0000256" key="1">
    <source>
        <dbReference type="ARBA" id="ARBA00037999"/>
    </source>
</evidence>
<reference evidence="5" key="1">
    <citation type="submission" date="2018-10" db="EMBL/GenBank/DDBJ databases">
        <authorList>
            <person name="Vincent A.T."/>
            <person name="Schiettekatte O."/>
            <person name="Bourhy P."/>
            <person name="Veyrier F.J."/>
            <person name="Picardeau M."/>
        </authorList>
    </citation>
    <scope>NUCLEOTIDE SEQUENCE</scope>
    <source>
        <strain evidence="5">201800295</strain>
    </source>
</reference>
<dbReference type="Pfam" id="PF01041">
    <property type="entry name" value="DegT_DnrJ_EryC1"/>
    <property type="match status" value="1"/>
</dbReference>
<dbReference type="GO" id="GO:0000271">
    <property type="term" value="P:polysaccharide biosynthetic process"/>
    <property type="evidence" value="ECO:0007669"/>
    <property type="project" value="TreeGrafter"/>
</dbReference>
<feature type="active site" description="Proton acceptor" evidence="2">
    <location>
        <position position="187"/>
    </location>
</feature>
<dbReference type="InterPro" id="IPR015422">
    <property type="entry name" value="PyrdxlP-dep_Trfase_small"/>
</dbReference>
<dbReference type="GO" id="GO:0030170">
    <property type="term" value="F:pyridoxal phosphate binding"/>
    <property type="evidence" value="ECO:0007669"/>
    <property type="project" value="TreeGrafter"/>
</dbReference>
<dbReference type="SUPFAM" id="SSF53383">
    <property type="entry name" value="PLP-dependent transferases"/>
    <property type="match status" value="1"/>
</dbReference>
<sequence>MDFKVKWSGKSIDYTEEEINAVVNVMRTADPQTQGKYLNEFESAFSRYIGGQPCFGVTNATHALELIADLTGVKKGDEVIIPSHTYCASAIPFGRTGAKLVWADVDPDTFLVSLDSIKSLVNERTKVIVVVHLYGMIIPNIEEIVNFAKSKNILVVEDCAQSLGAKLNSKVCGTFGDYGAYSFHGQKNITTLGEGGVITLKDESQAKKIPGIRHNGHAPFLNKIEYWIPAMSNVDLDIDGIWPHNFSLTEAQAALGTVLLGRLDTLTNNRRERAKKFRESLVDFPELKFQKITNENSHSHHLLVAKFQGKESGKSRDAFLSLLSKKYKVQAIVQYYPLNRYDLFKKMGFGEANCPNADSFFDNMVSFPFHITMSESDFDYMIDSIQKALIELRG</sequence>
<dbReference type="PANTHER" id="PTHR30244:SF34">
    <property type="entry name" value="DTDP-4-AMINO-4,6-DIDEOXYGALACTOSE TRANSAMINASE"/>
    <property type="match status" value="1"/>
</dbReference>
<keyword evidence="6" id="KW-0032">Aminotransferase</keyword>
<dbReference type="Gene3D" id="3.40.640.10">
    <property type="entry name" value="Type I PLP-dependent aspartate aminotransferase-like (Major domain)"/>
    <property type="match status" value="1"/>
</dbReference>
<dbReference type="InterPro" id="IPR000653">
    <property type="entry name" value="DegT/StrS_aminotransferase"/>
</dbReference>
<dbReference type="EMBL" id="RQFT01000015">
    <property type="protein sequence ID" value="TGL02320.1"/>
    <property type="molecule type" value="Genomic_DNA"/>
</dbReference>
<organism evidence="6 8">
    <name type="scientific">Leptospira bouyouniensis</name>
    <dbReference type="NCBI Taxonomy" id="2484911"/>
    <lineage>
        <taxon>Bacteria</taxon>
        <taxon>Pseudomonadati</taxon>
        <taxon>Spirochaetota</taxon>
        <taxon>Spirochaetia</taxon>
        <taxon>Leptospirales</taxon>
        <taxon>Leptospiraceae</taxon>
        <taxon>Leptospira</taxon>
    </lineage>
</organism>
<feature type="modified residue" description="N6-(pyridoxal phosphate)lysine" evidence="3">
    <location>
        <position position="187"/>
    </location>
</feature>
<dbReference type="RefSeq" id="WP_135754307.1">
    <property type="nucleotide sequence ID" value="NZ_RQFD01000015.1"/>
</dbReference>
<evidence type="ECO:0000313" key="6">
    <source>
        <dbReference type="EMBL" id="TGL02320.1"/>
    </source>
</evidence>
<protein>
    <submittedName>
        <fullName evidence="6">DegT/DnrJ/EryC1/StrS family aminotransferase</fullName>
    </submittedName>
</protein>
<dbReference type="AlphaFoldDB" id="A0A7I0HMP5"/>
<dbReference type="GO" id="GO:0008483">
    <property type="term" value="F:transaminase activity"/>
    <property type="evidence" value="ECO:0007669"/>
    <property type="project" value="UniProtKB-KW"/>
</dbReference>
<reference evidence="6 8" key="2">
    <citation type="journal article" date="2019" name="PLoS Negl. Trop. Dis.">
        <title>Revisiting the worldwide diversity of Leptospira species in the environment.</title>
        <authorList>
            <person name="Vincent A.T."/>
            <person name="Schiettekatte O."/>
            <person name="Bourhy P."/>
            <person name="Veyrier F.J."/>
            <person name="Picardeau M."/>
        </authorList>
    </citation>
    <scope>NUCLEOTIDE SEQUENCE [LARGE SCALE GENOMIC DNA]</scope>
    <source>
        <strain evidence="6 8">201800273</strain>
        <strain evidence="5">201800295</strain>
    </source>
</reference>